<dbReference type="PROSITE" id="PS50908">
    <property type="entry name" value="RWD"/>
    <property type="match status" value="1"/>
</dbReference>
<evidence type="ECO:0008006" key="10">
    <source>
        <dbReference type="Google" id="ProtNLM"/>
    </source>
</evidence>
<organism evidence="8 9">
    <name type="scientific">Syncephalastrum racemosum</name>
    <name type="common">Filamentous fungus</name>
    <dbReference type="NCBI Taxonomy" id="13706"/>
    <lineage>
        <taxon>Eukaryota</taxon>
        <taxon>Fungi</taxon>
        <taxon>Fungi incertae sedis</taxon>
        <taxon>Mucoromycota</taxon>
        <taxon>Mucoromycotina</taxon>
        <taxon>Mucoromycetes</taxon>
        <taxon>Mucorales</taxon>
        <taxon>Syncephalastraceae</taxon>
        <taxon>Syncephalastrum</taxon>
    </lineage>
</organism>
<feature type="compositionally biased region" description="Basic and acidic residues" evidence="5">
    <location>
        <begin position="748"/>
        <end position="766"/>
    </location>
</feature>
<evidence type="ECO:0000256" key="2">
    <source>
        <dbReference type="ARBA" id="ARBA00022771"/>
    </source>
</evidence>
<dbReference type="InterPro" id="IPR006575">
    <property type="entry name" value="RWD_dom"/>
</dbReference>
<feature type="region of interest" description="Disordered" evidence="5">
    <location>
        <begin position="720"/>
        <end position="766"/>
    </location>
</feature>
<dbReference type="InterPro" id="IPR037274">
    <property type="entry name" value="Znf_CHY_sf"/>
</dbReference>
<feature type="compositionally biased region" description="Low complexity" evidence="5">
    <location>
        <begin position="445"/>
        <end position="455"/>
    </location>
</feature>
<evidence type="ECO:0000256" key="3">
    <source>
        <dbReference type="ARBA" id="ARBA00022833"/>
    </source>
</evidence>
<evidence type="ECO:0000259" key="6">
    <source>
        <dbReference type="PROSITE" id="PS50908"/>
    </source>
</evidence>
<dbReference type="GO" id="GO:0008270">
    <property type="term" value="F:zinc ion binding"/>
    <property type="evidence" value="ECO:0007669"/>
    <property type="project" value="UniProtKB-KW"/>
</dbReference>
<feature type="region of interest" description="Disordered" evidence="5">
    <location>
        <begin position="405"/>
        <end position="464"/>
    </location>
</feature>
<feature type="region of interest" description="Disordered" evidence="5">
    <location>
        <begin position="339"/>
        <end position="386"/>
    </location>
</feature>
<gene>
    <name evidence="8" type="ORF">BCR43DRAFT_481997</name>
</gene>
<reference evidence="8 9" key="1">
    <citation type="submission" date="2016-07" db="EMBL/GenBank/DDBJ databases">
        <title>Pervasive Adenine N6-methylation of Active Genes in Fungi.</title>
        <authorList>
            <consortium name="DOE Joint Genome Institute"/>
            <person name="Mondo S.J."/>
            <person name="Dannebaum R.O."/>
            <person name="Kuo R.C."/>
            <person name="Labutti K."/>
            <person name="Haridas S."/>
            <person name="Kuo A."/>
            <person name="Salamov A."/>
            <person name="Ahrendt S.R."/>
            <person name="Lipzen A."/>
            <person name="Sullivan W."/>
            <person name="Andreopoulos W.B."/>
            <person name="Clum A."/>
            <person name="Lindquist E."/>
            <person name="Daum C."/>
            <person name="Ramamoorthy G.K."/>
            <person name="Gryganskyi A."/>
            <person name="Culley D."/>
            <person name="Magnuson J.K."/>
            <person name="James T.Y."/>
            <person name="O'Malley M.A."/>
            <person name="Stajich J.E."/>
            <person name="Spatafora J.W."/>
            <person name="Visel A."/>
            <person name="Grigoriev I.V."/>
        </authorList>
    </citation>
    <scope>NUCLEOTIDE SEQUENCE [LARGE SCALE GENOMIC DNA]</scope>
    <source>
        <strain evidence="8 9">NRRL 2496</strain>
    </source>
</reference>
<feature type="domain" description="CHY-type" evidence="7">
    <location>
        <begin position="641"/>
        <end position="707"/>
    </location>
</feature>
<name>A0A1X2HSY6_SYNRA</name>
<dbReference type="EMBL" id="MCGN01000001">
    <property type="protein sequence ID" value="ORZ02687.1"/>
    <property type="molecule type" value="Genomic_DNA"/>
</dbReference>
<feature type="region of interest" description="Disordered" evidence="5">
    <location>
        <begin position="165"/>
        <end position="212"/>
    </location>
</feature>
<protein>
    <recommendedName>
        <fullName evidence="10">CHY-type domain-containing protein</fullName>
    </recommendedName>
</protein>
<evidence type="ECO:0000256" key="4">
    <source>
        <dbReference type="PROSITE-ProRule" id="PRU00601"/>
    </source>
</evidence>
<evidence type="ECO:0000313" key="9">
    <source>
        <dbReference type="Proteomes" id="UP000242180"/>
    </source>
</evidence>
<dbReference type="SUPFAM" id="SSF54495">
    <property type="entry name" value="UBC-like"/>
    <property type="match status" value="2"/>
</dbReference>
<feature type="compositionally biased region" description="Basic residues" evidence="5">
    <location>
        <begin position="189"/>
        <end position="199"/>
    </location>
</feature>
<sequence length="766" mass="86463">MADSKRPIVKPQAKPSRAGGRQVELSQLERRYRSTFRTVKNTESATVVRLAFEPSDPDFPYDLDKLQLQLTVPARYPSEPCVIHVMNTNIPKGFAYNLEKGYENHIKQLEHPVTLVRQMAWLDKNLETLLQQEPAETIRFVAPQKQPSDVAPALPHEFVASVRETNDKGKAPSSSNRQELPQNDSGSKSKAKSNSKPKPKKEGPKLDASATPFFTSTQLKEARVIRDKELYQLQCRFRDSYKMHRNEGNLTPIMLTLDLNDPHFKYQHLFGGQLRIRYKVPMQYPLLPPILTVESKTLEKEITDNIAAYFTEHAKTSQLTLFQHLNWLNRNLEFAIERPPETARASTPPPEQKESKGALKKPAQGVKQQEDKRSVPTTSLFADDNDDESRRRVIIVQDPSMFRIPGVDADVSTSSASSAEESEDEHDIAPPPDAAHPSSADKSETALSSAAESSAPQMKRGTQIRFTQPRLDNISLFRCVALNMMVKCSRCRHTVDLEKVEVEDPLSKKEEKQRWMACPTCSTPLGMRFVGELMHENATTLGLLQARNCVPFDILPSQFLGTCARCMEDIQSPVLLAPHDAPRTLSCFGCHAHMTVALGEYSLVNIGQPGESLMPDEAQLSKAVLKKKKKRDEMILKVGEPLPNQGICSHYRKSKRWFRFPCCSKLYACDICHDSHEDHHPSELARRHVCGLCSREQPIKPECICGNEFDRSHQKGAFWEGGQGVRNKTLMSRKDAHKHRGLGKTGSKKQERVGLVGKEKRNQRDQ</sequence>
<feature type="domain" description="RWD" evidence="6">
    <location>
        <begin position="23"/>
        <end position="129"/>
    </location>
</feature>
<dbReference type="InterPro" id="IPR008913">
    <property type="entry name" value="Znf_CHY"/>
</dbReference>
<dbReference type="InParanoid" id="A0A1X2HSY6"/>
<feature type="compositionally biased region" description="Low complexity" evidence="5">
    <location>
        <begin position="408"/>
        <end position="419"/>
    </location>
</feature>
<dbReference type="PROSITE" id="PS51266">
    <property type="entry name" value="ZF_CHY"/>
    <property type="match status" value="1"/>
</dbReference>
<dbReference type="InterPro" id="IPR016135">
    <property type="entry name" value="UBQ-conjugating_enzyme/RWD"/>
</dbReference>
<evidence type="ECO:0000259" key="7">
    <source>
        <dbReference type="PROSITE" id="PS51266"/>
    </source>
</evidence>
<keyword evidence="3" id="KW-0862">Zinc</keyword>
<dbReference type="STRING" id="13706.A0A1X2HSY6"/>
<keyword evidence="1" id="KW-0479">Metal-binding</keyword>
<accession>A0A1X2HSY6</accession>
<dbReference type="SUPFAM" id="SSF161219">
    <property type="entry name" value="CHY zinc finger-like"/>
    <property type="match status" value="1"/>
</dbReference>
<dbReference type="OrthoDB" id="10253329at2759"/>
<feature type="compositionally biased region" description="Polar residues" evidence="5">
    <location>
        <begin position="172"/>
        <end position="184"/>
    </location>
</feature>
<dbReference type="OMA" id="FRRQLMH"/>
<keyword evidence="9" id="KW-1185">Reference proteome</keyword>
<feature type="region of interest" description="Disordered" evidence="5">
    <location>
        <begin position="1"/>
        <end position="24"/>
    </location>
</feature>
<dbReference type="Proteomes" id="UP000242180">
    <property type="component" value="Unassembled WGS sequence"/>
</dbReference>
<dbReference type="Pfam" id="PF05495">
    <property type="entry name" value="zf-CHY"/>
    <property type="match status" value="1"/>
</dbReference>
<comment type="caution">
    <text evidence="8">The sequence shown here is derived from an EMBL/GenBank/DDBJ whole genome shotgun (WGS) entry which is preliminary data.</text>
</comment>
<evidence type="ECO:0000313" key="8">
    <source>
        <dbReference type="EMBL" id="ORZ02687.1"/>
    </source>
</evidence>
<evidence type="ECO:0000256" key="5">
    <source>
        <dbReference type="SAM" id="MobiDB-lite"/>
    </source>
</evidence>
<proteinExistence type="predicted"/>
<dbReference type="AlphaFoldDB" id="A0A1X2HSY6"/>
<keyword evidence="2 4" id="KW-0863">Zinc-finger</keyword>
<evidence type="ECO:0000256" key="1">
    <source>
        <dbReference type="ARBA" id="ARBA00022723"/>
    </source>
</evidence>